<dbReference type="Proteomes" id="UP000240505">
    <property type="component" value="Chromosome"/>
</dbReference>
<proteinExistence type="predicted"/>
<dbReference type="AlphaFoldDB" id="A0A2R4CBB7"/>
<dbReference type="OrthoDB" id="8913448at2"/>
<protein>
    <submittedName>
        <fullName evidence="1">Uncharacterized protein</fullName>
    </submittedName>
</protein>
<evidence type="ECO:0000313" key="2">
    <source>
        <dbReference type="Proteomes" id="UP000240505"/>
    </source>
</evidence>
<name>A0A2R4CBB7_9BURK</name>
<dbReference type="RefSeq" id="WP_107142240.1">
    <property type="nucleotide sequence ID" value="NZ_CP028324.1"/>
</dbReference>
<dbReference type="EMBL" id="CP028324">
    <property type="protein sequence ID" value="AVR96891.1"/>
    <property type="molecule type" value="Genomic_DNA"/>
</dbReference>
<dbReference type="KEGG" id="masz:C9I28_15370"/>
<keyword evidence="2" id="KW-1185">Reference proteome</keyword>
<organism evidence="1 2">
    <name type="scientific">Pseudoduganella armeniaca</name>
    <dbReference type="NCBI Taxonomy" id="2072590"/>
    <lineage>
        <taxon>Bacteria</taxon>
        <taxon>Pseudomonadati</taxon>
        <taxon>Pseudomonadota</taxon>
        <taxon>Betaproteobacteria</taxon>
        <taxon>Burkholderiales</taxon>
        <taxon>Oxalobacteraceae</taxon>
        <taxon>Telluria group</taxon>
        <taxon>Pseudoduganella</taxon>
    </lineage>
</organism>
<gene>
    <name evidence="1" type="ORF">C9I28_15370</name>
</gene>
<sequence>MNENILLLLAGVAAVLMLGKKNASTGSANAPWVPPQAIPVAVPNGWQYFTDGTAISPEGVYYHKGVQVWAP</sequence>
<reference evidence="1 2" key="1">
    <citation type="submission" date="2018-03" db="EMBL/GenBank/DDBJ databases">
        <title>Massilia armeniaca sp. nov., isolated from desert soil.</title>
        <authorList>
            <person name="Huang H."/>
            <person name="Ren M."/>
        </authorList>
    </citation>
    <scope>NUCLEOTIDE SEQUENCE [LARGE SCALE GENOMIC DNA]</scope>
    <source>
        <strain evidence="1 2">ZMN-3</strain>
    </source>
</reference>
<accession>A0A2R4CBB7</accession>
<evidence type="ECO:0000313" key="1">
    <source>
        <dbReference type="EMBL" id="AVR96891.1"/>
    </source>
</evidence>